<dbReference type="Proteomes" id="UP000095287">
    <property type="component" value="Unplaced"/>
</dbReference>
<reference evidence="3" key="1">
    <citation type="submission" date="2016-11" db="UniProtKB">
        <authorList>
            <consortium name="WormBaseParasite"/>
        </authorList>
    </citation>
    <scope>IDENTIFICATION</scope>
</reference>
<dbReference type="Pfam" id="PF10316">
    <property type="entry name" value="7TM_GPCR_Srbc"/>
    <property type="match status" value="1"/>
</dbReference>
<organism evidence="2 3">
    <name type="scientific">Steinernema glaseri</name>
    <dbReference type="NCBI Taxonomy" id="37863"/>
    <lineage>
        <taxon>Eukaryota</taxon>
        <taxon>Metazoa</taxon>
        <taxon>Ecdysozoa</taxon>
        <taxon>Nematoda</taxon>
        <taxon>Chromadorea</taxon>
        <taxon>Rhabditida</taxon>
        <taxon>Tylenchina</taxon>
        <taxon>Panagrolaimomorpha</taxon>
        <taxon>Strongyloidoidea</taxon>
        <taxon>Steinernematidae</taxon>
        <taxon>Steinernema</taxon>
    </lineage>
</organism>
<keyword evidence="1" id="KW-0812">Transmembrane</keyword>
<feature type="transmembrane region" description="Helical" evidence="1">
    <location>
        <begin position="47"/>
        <end position="69"/>
    </location>
</feature>
<dbReference type="WBParaSite" id="L893_g21997.t1">
    <property type="protein sequence ID" value="L893_g21997.t1"/>
    <property type="gene ID" value="L893_g21997"/>
</dbReference>
<keyword evidence="2" id="KW-1185">Reference proteome</keyword>
<feature type="transmembrane region" description="Helical" evidence="1">
    <location>
        <begin position="125"/>
        <end position="148"/>
    </location>
</feature>
<evidence type="ECO:0000313" key="2">
    <source>
        <dbReference type="Proteomes" id="UP000095287"/>
    </source>
</evidence>
<evidence type="ECO:0000256" key="1">
    <source>
        <dbReference type="SAM" id="Phobius"/>
    </source>
</evidence>
<sequence>MYDFRKSAYLVNYFLSAALTAITLVLNSSLFLKLWARRQGDAHLKTIYLSIFWHVAFALVTCVHSTYMILYFTGSSSRVDWLIFISGDLVYSTEVSIGICNIINAFDRVMAMWQPIRYYQSYQIAIQRMAVLFTVMTTSSFVIAFYTTRHETMPTVVFAFASYINLDVLFSLHWFDCATSIINILVSIVFLRELHKFVTQMKTNMVIRPAGSAKVDQLIKYQIIADFIILIAPILTTSTAKYGWHADWPSQIGPYPITLFTLYTAVCALLFKYKLRVN</sequence>
<feature type="transmembrane region" description="Helical" evidence="1">
    <location>
        <begin position="12"/>
        <end position="35"/>
    </location>
</feature>
<keyword evidence="1" id="KW-0472">Membrane</keyword>
<protein>
    <submittedName>
        <fullName evidence="3">Serpentine receptor class gamma</fullName>
    </submittedName>
</protein>
<dbReference type="AlphaFoldDB" id="A0A1I7Z239"/>
<proteinExistence type="predicted"/>
<accession>A0A1I7Z239</accession>
<dbReference type="InterPro" id="IPR019420">
    <property type="entry name" value="7TM_GPCR_serpentine_rcpt_Srbc"/>
</dbReference>
<evidence type="ECO:0000313" key="3">
    <source>
        <dbReference type="WBParaSite" id="L893_g21997.t1"/>
    </source>
</evidence>
<name>A0A1I7Z239_9BILA</name>
<feature type="transmembrane region" description="Helical" evidence="1">
    <location>
        <begin position="252"/>
        <end position="271"/>
    </location>
</feature>
<feature type="transmembrane region" description="Helical" evidence="1">
    <location>
        <begin position="81"/>
        <end position="104"/>
    </location>
</feature>
<feature type="transmembrane region" description="Helical" evidence="1">
    <location>
        <begin position="168"/>
        <end position="191"/>
    </location>
</feature>
<keyword evidence="1" id="KW-1133">Transmembrane helix</keyword>
<feature type="transmembrane region" description="Helical" evidence="1">
    <location>
        <begin position="223"/>
        <end position="240"/>
    </location>
</feature>